<dbReference type="Pfam" id="PF04564">
    <property type="entry name" value="U-box"/>
    <property type="match status" value="1"/>
</dbReference>
<dbReference type="Proteomes" id="UP000789739">
    <property type="component" value="Unassembled WGS sequence"/>
</dbReference>
<dbReference type="Pfam" id="PF18391">
    <property type="entry name" value="CHIP_TPR_N"/>
    <property type="match status" value="1"/>
</dbReference>
<evidence type="ECO:0000313" key="11">
    <source>
        <dbReference type="EMBL" id="CAG8502858.1"/>
    </source>
</evidence>
<proteinExistence type="predicted"/>
<dbReference type="Pfam" id="PF13181">
    <property type="entry name" value="TPR_8"/>
    <property type="match status" value="2"/>
</dbReference>
<evidence type="ECO:0000256" key="9">
    <source>
        <dbReference type="PROSITE-ProRule" id="PRU00339"/>
    </source>
</evidence>
<dbReference type="SMART" id="SM00504">
    <property type="entry name" value="Ubox"/>
    <property type="match status" value="1"/>
</dbReference>
<dbReference type="CDD" id="cd16654">
    <property type="entry name" value="RING-Ubox_CHIP"/>
    <property type="match status" value="1"/>
</dbReference>
<dbReference type="GO" id="GO:0006515">
    <property type="term" value="P:protein quality control for misfolded or incompletely synthesized proteins"/>
    <property type="evidence" value="ECO:0007669"/>
    <property type="project" value="TreeGrafter"/>
</dbReference>
<name>A0A9N9F148_9GLOM</name>
<dbReference type="EMBL" id="CAJVPI010000219">
    <property type="protein sequence ID" value="CAG8502858.1"/>
    <property type="molecule type" value="Genomic_DNA"/>
</dbReference>
<evidence type="ECO:0000313" key="12">
    <source>
        <dbReference type="Proteomes" id="UP000789739"/>
    </source>
</evidence>
<dbReference type="PANTHER" id="PTHR46803:SF2">
    <property type="entry name" value="E3 UBIQUITIN-PROTEIN LIGASE CHIP"/>
    <property type="match status" value="1"/>
</dbReference>
<feature type="domain" description="U-box" evidence="10">
    <location>
        <begin position="296"/>
        <end position="370"/>
    </location>
</feature>
<keyword evidence="4" id="KW-0677">Repeat</keyword>
<dbReference type="Gene3D" id="3.30.40.10">
    <property type="entry name" value="Zinc/RING finger domain, C3HC4 (zinc finger)"/>
    <property type="match status" value="1"/>
</dbReference>
<dbReference type="InterPro" id="IPR045202">
    <property type="entry name" value="CHIP_RING-Ubox"/>
</dbReference>
<sequence length="373" mass="42597">MSTQPTPNQVHAAEVHKTRGNAYFSARDYDAAIKEYTAAIKEKLEAMRKSESNKVGGMRVKHIMIRPLSKFLLAAAWIPHQHAHVLFLSLPSVSLCFTYVYATSRGLQLCNLSFQINQNPAVSVYFTNRALCYLKLKKYDHVIADCEKANKFDPKSVKGHYLLGQAFTEKLRTDEAVNELEQAYELAVKANVTYLGDIIQALLNARKKKWEQSERERDKRESDLLKYLKGLINTERERQLQKVLAGKNPVAATFSKFVSNSTDVDRLDAINKAHDEKLSALEQVFAQADENMGPREVPEYFLDKISFNVIHDPVITPSGITYERAHLNEHFRKIGHFDPLSRKECSDKDLYPNLALKEAIEDFLKKNGWAVDY</sequence>
<dbReference type="PROSITE" id="PS51698">
    <property type="entry name" value="U_BOX"/>
    <property type="match status" value="1"/>
</dbReference>
<dbReference type="InterPro" id="IPR041312">
    <property type="entry name" value="CHIP_TPR_N"/>
</dbReference>
<dbReference type="Gene3D" id="6.10.140.2020">
    <property type="match status" value="1"/>
</dbReference>
<dbReference type="SUPFAM" id="SSF48452">
    <property type="entry name" value="TPR-like"/>
    <property type="match status" value="1"/>
</dbReference>
<dbReference type="GO" id="GO:0061630">
    <property type="term" value="F:ubiquitin protein ligase activity"/>
    <property type="evidence" value="ECO:0007669"/>
    <property type="project" value="UniProtKB-EC"/>
</dbReference>
<evidence type="ECO:0000256" key="3">
    <source>
        <dbReference type="ARBA" id="ARBA00022679"/>
    </source>
</evidence>
<comment type="catalytic activity">
    <reaction evidence="1">
        <text>S-ubiquitinyl-[E2 ubiquitin-conjugating enzyme]-L-cysteine + [acceptor protein]-L-lysine = [E2 ubiquitin-conjugating enzyme]-L-cysteine + N(6)-ubiquitinyl-[acceptor protein]-L-lysine.</text>
        <dbReference type="EC" id="2.3.2.27"/>
    </reaction>
</comment>
<comment type="caution">
    <text evidence="11">The sequence shown here is derived from an EMBL/GenBank/DDBJ whole genome shotgun (WGS) entry which is preliminary data.</text>
</comment>
<dbReference type="GO" id="GO:0071218">
    <property type="term" value="P:cellular response to misfolded protein"/>
    <property type="evidence" value="ECO:0007669"/>
    <property type="project" value="TreeGrafter"/>
</dbReference>
<dbReference type="InterPro" id="IPR003613">
    <property type="entry name" value="Ubox_domain"/>
</dbReference>
<gene>
    <name evidence="11" type="ORF">PBRASI_LOCUS2701</name>
</gene>
<dbReference type="AlphaFoldDB" id="A0A9N9F148"/>
<feature type="repeat" description="TPR" evidence="9">
    <location>
        <begin position="13"/>
        <end position="46"/>
    </location>
</feature>
<keyword evidence="5" id="KW-0833">Ubl conjugation pathway</keyword>
<accession>A0A9N9F148</accession>
<dbReference type="GO" id="GO:0043161">
    <property type="term" value="P:proteasome-mediated ubiquitin-dependent protein catabolic process"/>
    <property type="evidence" value="ECO:0007669"/>
    <property type="project" value="TreeGrafter"/>
</dbReference>
<organism evidence="11 12">
    <name type="scientific">Paraglomus brasilianum</name>
    <dbReference type="NCBI Taxonomy" id="144538"/>
    <lineage>
        <taxon>Eukaryota</taxon>
        <taxon>Fungi</taxon>
        <taxon>Fungi incertae sedis</taxon>
        <taxon>Mucoromycota</taxon>
        <taxon>Glomeromycotina</taxon>
        <taxon>Glomeromycetes</taxon>
        <taxon>Paraglomerales</taxon>
        <taxon>Paraglomeraceae</taxon>
        <taxon>Paraglomus</taxon>
    </lineage>
</organism>
<evidence type="ECO:0000256" key="4">
    <source>
        <dbReference type="ARBA" id="ARBA00022737"/>
    </source>
</evidence>
<dbReference type="GO" id="GO:0005737">
    <property type="term" value="C:cytoplasm"/>
    <property type="evidence" value="ECO:0007669"/>
    <property type="project" value="TreeGrafter"/>
</dbReference>
<dbReference type="GO" id="GO:0000209">
    <property type="term" value="P:protein polyubiquitination"/>
    <property type="evidence" value="ECO:0007669"/>
    <property type="project" value="TreeGrafter"/>
</dbReference>
<dbReference type="GO" id="GO:0051087">
    <property type="term" value="F:protein-folding chaperone binding"/>
    <property type="evidence" value="ECO:0007669"/>
    <property type="project" value="TreeGrafter"/>
</dbReference>
<evidence type="ECO:0000256" key="7">
    <source>
        <dbReference type="ARBA" id="ARBA00044534"/>
    </source>
</evidence>
<dbReference type="SUPFAM" id="SSF57850">
    <property type="entry name" value="RING/U-box"/>
    <property type="match status" value="1"/>
</dbReference>
<evidence type="ECO:0000256" key="1">
    <source>
        <dbReference type="ARBA" id="ARBA00000900"/>
    </source>
</evidence>
<dbReference type="OrthoDB" id="629492at2759"/>
<dbReference type="PROSITE" id="PS50005">
    <property type="entry name" value="TPR"/>
    <property type="match status" value="1"/>
</dbReference>
<evidence type="ECO:0000256" key="5">
    <source>
        <dbReference type="ARBA" id="ARBA00022786"/>
    </source>
</evidence>
<dbReference type="SMART" id="SM00028">
    <property type="entry name" value="TPR"/>
    <property type="match status" value="3"/>
</dbReference>
<dbReference type="GO" id="GO:0045862">
    <property type="term" value="P:positive regulation of proteolysis"/>
    <property type="evidence" value="ECO:0007669"/>
    <property type="project" value="TreeGrafter"/>
</dbReference>
<dbReference type="EC" id="2.3.2.27" evidence="2"/>
<dbReference type="Gene3D" id="1.25.40.10">
    <property type="entry name" value="Tetratricopeptide repeat domain"/>
    <property type="match status" value="1"/>
</dbReference>
<keyword evidence="12" id="KW-1185">Reference proteome</keyword>
<evidence type="ECO:0000259" key="10">
    <source>
        <dbReference type="PROSITE" id="PS51698"/>
    </source>
</evidence>
<protein>
    <recommendedName>
        <fullName evidence="7">E3 ubiquitin-protein ligase CHIP</fullName>
        <ecNumber evidence="2">2.3.2.27</ecNumber>
    </recommendedName>
    <alternativeName>
        <fullName evidence="8">RING-type E3 ubiquitin transferase CHIP</fullName>
    </alternativeName>
</protein>
<dbReference type="InterPro" id="IPR019734">
    <property type="entry name" value="TPR_rpt"/>
</dbReference>
<evidence type="ECO:0000256" key="6">
    <source>
        <dbReference type="ARBA" id="ARBA00022803"/>
    </source>
</evidence>
<evidence type="ECO:0000256" key="2">
    <source>
        <dbReference type="ARBA" id="ARBA00012483"/>
    </source>
</evidence>
<dbReference type="InterPro" id="IPR013083">
    <property type="entry name" value="Znf_RING/FYVE/PHD"/>
</dbReference>
<dbReference type="InterPro" id="IPR011990">
    <property type="entry name" value="TPR-like_helical_dom_sf"/>
</dbReference>
<keyword evidence="6 9" id="KW-0802">TPR repeat</keyword>
<dbReference type="PANTHER" id="PTHR46803">
    <property type="entry name" value="E3 UBIQUITIN-PROTEIN LIGASE CHIP"/>
    <property type="match status" value="1"/>
</dbReference>
<keyword evidence="3" id="KW-0808">Transferase</keyword>
<evidence type="ECO:0000256" key="8">
    <source>
        <dbReference type="ARBA" id="ARBA00044543"/>
    </source>
</evidence>
<reference evidence="11" key="1">
    <citation type="submission" date="2021-06" db="EMBL/GenBank/DDBJ databases">
        <authorList>
            <person name="Kallberg Y."/>
            <person name="Tangrot J."/>
            <person name="Rosling A."/>
        </authorList>
    </citation>
    <scope>NUCLEOTIDE SEQUENCE</scope>
    <source>
        <strain evidence="11">BR232B</strain>
    </source>
</reference>